<feature type="transmembrane region" description="Helical" evidence="7">
    <location>
        <begin position="29"/>
        <end position="46"/>
    </location>
</feature>
<evidence type="ECO:0000256" key="5">
    <source>
        <dbReference type="ARBA" id="ARBA00022989"/>
    </source>
</evidence>
<reference evidence="8 9" key="1">
    <citation type="submission" date="2017-09" db="EMBL/GenBank/DDBJ databases">
        <title>Depth-based differentiation of microbial function through sediment-hosted aquifers and enrichment of novel symbionts in the deep terrestrial subsurface.</title>
        <authorList>
            <person name="Probst A.J."/>
            <person name="Ladd B."/>
            <person name="Jarett J.K."/>
            <person name="Geller-Mcgrath D.E."/>
            <person name="Sieber C.M."/>
            <person name="Emerson J.B."/>
            <person name="Anantharaman K."/>
            <person name="Thomas B.C."/>
            <person name="Malmstrom R."/>
            <person name="Stieglmeier M."/>
            <person name="Klingl A."/>
            <person name="Woyke T."/>
            <person name="Ryan C.M."/>
            <person name="Banfield J.F."/>
        </authorList>
    </citation>
    <scope>NUCLEOTIDE SEQUENCE [LARGE SCALE GENOMIC DNA]</scope>
    <source>
        <strain evidence="8">CG23_combo_of_CG06-09_8_20_14_all_48_7</strain>
    </source>
</reference>
<dbReference type="Gene3D" id="1.10.287.3510">
    <property type="match status" value="1"/>
</dbReference>
<dbReference type="EMBL" id="PCRF01000101">
    <property type="protein sequence ID" value="PIP16448.1"/>
    <property type="molecule type" value="Genomic_DNA"/>
</dbReference>
<organism evidence="8 9">
    <name type="scientific">bacterium (Candidatus Ratteibacteria) CG23_combo_of_CG06-09_8_20_14_all_48_7</name>
    <dbReference type="NCBI Taxonomy" id="2014292"/>
    <lineage>
        <taxon>Bacteria</taxon>
        <taxon>Candidatus Ratteibacteria</taxon>
    </lineage>
</organism>
<dbReference type="AlphaFoldDB" id="A0A2G9YB52"/>
<dbReference type="InterPro" id="IPR050601">
    <property type="entry name" value="CPA3_antiporter_subunitC"/>
</dbReference>
<dbReference type="InterPro" id="IPR039428">
    <property type="entry name" value="NUOK/Mnh_C1-like"/>
</dbReference>
<evidence type="ECO:0000256" key="3">
    <source>
        <dbReference type="ARBA" id="ARBA00022475"/>
    </source>
</evidence>
<keyword evidence="4 7" id="KW-0812">Transmembrane</keyword>
<name>A0A2G9YB52_9BACT</name>
<gene>
    <name evidence="8" type="ORF">COX46_02160</name>
</gene>
<evidence type="ECO:0000313" key="8">
    <source>
        <dbReference type="EMBL" id="PIP16448.1"/>
    </source>
</evidence>
<evidence type="ECO:0000256" key="6">
    <source>
        <dbReference type="ARBA" id="ARBA00023136"/>
    </source>
</evidence>
<dbReference type="Proteomes" id="UP000230392">
    <property type="component" value="Unassembled WGS sequence"/>
</dbReference>
<dbReference type="GO" id="GO:0005886">
    <property type="term" value="C:plasma membrane"/>
    <property type="evidence" value="ECO:0007669"/>
    <property type="project" value="UniProtKB-SubCell"/>
</dbReference>
<evidence type="ECO:0000313" key="9">
    <source>
        <dbReference type="Proteomes" id="UP000230392"/>
    </source>
</evidence>
<keyword evidence="3" id="KW-1003">Cell membrane</keyword>
<sequence length="115" mass="12668">MVFALCFVLFMVGLYGVLSKKNIVKMVMGLVIMECAVNLFLILLGYKKGGLAPIIEKKTNLTDFLARAVDPLPQALVLTSIVIGLGVLALMVAICIRIYEKYGTFDITEIRRLKG</sequence>
<evidence type="ECO:0000256" key="1">
    <source>
        <dbReference type="ARBA" id="ARBA00004651"/>
    </source>
</evidence>
<evidence type="ECO:0000256" key="2">
    <source>
        <dbReference type="ARBA" id="ARBA00010388"/>
    </source>
</evidence>
<comment type="caution">
    <text evidence="8">The sequence shown here is derived from an EMBL/GenBank/DDBJ whole genome shotgun (WGS) entry which is preliminary data.</text>
</comment>
<dbReference type="PANTHER" id="PTHR34583">
    <property type="entry name" value="ANTIPORTER SUBUNIT MNHC2-RELATED"/>
    <property type="match status" value="1"/>
</dbReference>
<protein>
    <submittedName>
        <fullName evidence="8">Cation:proton antiporter</fullName>
    </submittedName>
</protein>
<accession>A0A2G9YB52</accession>
<dbReference type="Pfam" id="PF00420">
    <property type="entry name" value="Oxidored_q2"/>
    <property type="match status" value="1"/>
</dbReference>
<keyword evidence="6 7" id="KW-0472">Membrane</keyword>
<evidence type="ECO:0000256" key="7">
    <source>
        <dbReference type="SAM" id="Phobius"/>
    </source>
</evidence>
<keyword evidence="5 7" id="KW-1133">Transmembrane helix</keyword>
<comment type="subcellular location">
    <subcellularLocation>
        <location evidence="1">Cell membrane</location>
        <topology evidence="1">Multi-pass membrane protein</topology>
    </subcellularLocation>
</comment>
<comment type="similarity">
    <text evidence="2">Belongs to the CPA3 antiporters (TC 2.A.63) subunit C family.</text>
</comment>
<dbReference type="PANTHER" id="PTHR34583:SF2">
    <property type="entry name" value="ANTIPORTER SUBUNIT MNHC2-RELATED"/>
    <property type="match status" value="1"/>
</dbReference>
<proteinExistence type="inferred from homology"/>
<evidence type="ECO:0000256" key="4">
    <source>
        <dbReference type="ARBA" id="ARBA00022692"/>
    </source>
</evidence>
<feature type="transmembrane region" description="Helical" evidence="7">
    <location>
        <begin position="75"/>
        <end position="99"/>
    </location>
</feature>